<evidence type="ECO:0008006" key="3">
    <source>
        <dbReference type="Google" id="ProtNLM"/>
    </source>
</evidence>
<accession>A0A178FAN7</accession>
<reference evidence="1 2" key="1">
    <citation type="submission" date="2016-05" db="EMBL/GenBank/DDBJ databases">
        <title>Genome sequencing of Trichophyton violaceum CMCC(F)T3l isolated from hair.</title>
        <authorList>
            <person name="Zhan P."/>
            <person name="Tao Y."/>
            <person name="Liu W."/>
        </authorList>
    </citation>
    <scope>NUCLEOTIDE SEQUENCE [LARGE SCALE GENOMIC DNA]</scope>
    <source>
        <strain evidence="2">CMCC(F)T3l</strain>
    </source>
</reference>
<dbReference type="EMBL" id="LHPN01000016">
    <property type="protein sequence ID" value="OAL69055.1"/>
    <property type="molecule type" value="Genomic_DNA"/>
</dbReference>
<dbReference type="AlphaFoldDB" id="A0A178FAN7"/>
<keyword evidence="2" id="KW-1185">Reference proteome</keyword>
<evidence type="ECO:0000313" key="1">
    <source>
        <dbReference type="EMBL" id="OAL69055.1"/>
    </source>
</evidence>
<comment type="caution">
    <text evidence="1">The sequence shown here is derived from an EMBL/GenBank/DDBJ whole genome shotgun (WGS) entry which is preliminary data.</text>
</comment>
<dbReference type="OrthoDB" id="3348320at2759"/>
<name>A0A178FAN7_TRIVO</name>
<sequence length="232" mass="27030">MSYMPSVPVNRSLMMASPEKKSYLDKRDFEQGLKALDEEMGKNEMIAAFAPIRMITAGGFLAVMYLQSRSSTGDLDYLLEPEWAKDPDIQRPLKEAIFRTGERLFFDTEWANEDVALFVTSSTREELFRKAEEQNIVLFKGENLVLLAAPMEWAVERKIRRIYAVDRGRKAEFDMNDCLAMLKCLRERQDGPLDREYIRTLNVNSFDVLPDHQIMDLIATAYRDKYNEEIFR</sequence>
<gene>
    <name evidence="1" type="ORF">A7D00_6812</name>
</gene>
<proteinExistence type="predicted"/>
<protein>
    <recommendedName>
        <fullName evidence="3">Nucleotidyl transferase AbiEii/AbiGii toxin family protein</fullName>
    </recommendedName>
</protein>
<organism evidence="1 2">
    <name type="scientific">Trichophyton violaceum</name>
    <dbReference type="NCBI Taxonomy" id="34388"/>
    <lineage>
        <taxon>Eukaryota</taxon>
        <taxon>Fungi</taxon>
        <taxon>Dikarya</taxon>
        <taxon>Ascomycota</taxon>
        <taxon>Pezizomycotina</taxon>
        <taxon>Eurotiomycetes</taxon>
        <taxon>Eurotiomycetidae</taxon>
        <taxon>Onygenales</taxon>
        <taxon>Arthrodermataceae</taxon>
        <taxon>Trichophyton</taxon>
    </lineage>
</organism>
<evidence type="ECO:0000313" key="2">
    <source>
        <dbReference type="Proteomes" id="UP000243519"/>
    </source>
</evidence>
<dbReference type="Proteomes" id="UP000243519">
    <property type="component" value="Unassembled WGS sequence"/>
</dbReference>